<sequence>MGLQPVPFILIIVNHILAPMTKNNDTSTSFFSLLKAKEQRIDWIILILSCIIGYIVLKICYPYPATISDSGTYVHAAAEDMFTFYRPFGYSYFLQIVHAISGSIHAVFIVQTILYFFSVAAFSFVLKYVIPPISSIFWRILLFLFVFSPVALYMSNALMSDLLFAIMIYFMLASFIYFIKIQGWVALCLFVLSLFFALHIRYSAIMFPVLFVCFFFMVKGKMRWIGIAMTLAVTLIFYNQVKNDMRKTTGFNQFSTGFDGWQLANNAMHVVPYIDLKPEKIKDPEMRILHQYMLTQTDVIKERTKDGSEAVAAFMWINDLPLKQFMFSYIQQTRQGYSPSWIWLGSRNYKEYGTYIISHYPLQFARYYYLPNSKEVFYPDHHEIIGKYYPINMKNVLEWYKIPEDTNMDAKYTLYSDYLDKPITISFLITWLIIAVAAVLSIVWRKQLVWGENERKIFCIIATVGIIYYAATTFASPVSTRFWIPMNAVFFGVVYILYNRIITYKKGKNKE</sequence>
<name>A0A212J4Q3_9BACT</name>
<keyword evidence="1" id="KW-0472">Membrane</keyword>
<feature type="transmembrane region" description="Helical" evidence="1">
    <location>
        <begin position="84"/>
        <end position="101"/>
    </location>
</feature>
<evidence type="ECO:0008006" key="3">
    <source>
        <dbReference type="Google" id="ProtNLM"/>
    </source>
</evidence>
<gene>
    <name evidence="2" type="ORF">KL86DYS1_11125</name>
</gene>
<evidence type="ECO:0000256" key="1">
    <source>
        <dbReference type="SAM" id="Phobius"/>
    </source>
</evidence>
<organism evidence="2">
    <name type="scientific">uncultured Dysgonomonas sp</name>
    <dbReference type="NCBI Taxonomy" id="206096"/>
    <lineage>
        <taxon>Bacteria</taxon>
        <taxon>Pseudomonadati</taxon>
        <taxon>Bacteroidota</taxon>
        <taxon>Bacteroidia</taxon>
        <taxon>Bacteroidales</taxon>
        <taxon>Dysgonomonadaceae</taxon>
        <taxon>Dysgonomonas</taxon>
        <taxon>environmental samples</taxon>
    </lineage>
</organism>
<evidence type="ECO:0000313" key="2">
    <source>
        <dbReference type="EMBL" id="SBV94407.1"/>
    </source>
</evidence>
<feature type="transmembrane region" description="Helical" evidence="1">
    <location>
        <begin position="423"/>
        <end position="445"/>
    </location>
</feature>
<proteinExistence type="predicted"/>
<feature type="transmembrane region" description="Helical" evidence="1">
    <location>
        <begin position="113"/>
        <end position="130"/>
    </location>
</feature>
<feature type="transmembrane region" description="Helical" evidence="1">
    <location>
        <begin position="482"/>
        <end position="498"/>
    </location>
</feature>
<protein>
    <recommendedName>
        <fullName evidence="3">Glycosyltransferase RgtA/B/C/D-like domain-containing protein</fullName>
    </recommendedName>
</protein>
<dbReference type="AlphaFoldDB" id="A0A212J4Q3"/>
<reference evidence="2" key="1">
    <citation type="submission" date="2016-04" db="EMBL/GenBank/DDBJ databases">
        <authorList>
            <person name="Evans L.H."/>
            <person name="Alamgir A."/>
            <person name="Owens N."/>
            <person name="Weber N.D."/>
            <person name="Virtaneva K."/>
            <person name="Barbian K."/>
            <person name="Babar A."/>
            <person name="Rosenke K."/>
        </authorList>
    </citation>
    <scope>NUCLEOTIDE SEQUENCE</scope>
    <source>
        <strain evidence="2">86-1</strain>
    </source>
</reference>
<keyword evidence="1" id="KW-1133">Transmembrane helix</keyword>
<dbReference type="EMBL" id="FLUM01000001">
    <property type="protein sequence ID" value="SBV94407.1"/>
    <property type="molecule type" value="Genomic_DNA"/>
</dbReference>
<feature type="transmembrane region" description="Helical" evidence="1">
    <location>
        <begin position="224"/>
        <end position="241"/>
    </location>
</feature>
<feature type="transmembrane region" description="Helical" evidence="1">
    <location>
        <begin position="43"/>
        <end position="64"/>
    </location>
</feature>
<accession>A0A212J4Q3</accession>
<feature type="transmembrane region" description="Helical" evidence="1">
    <location>
        <begin position="136"/>
        <end position="155"/>
    </location>
</feature>
<feature type="transmembrane region" description="Helical" evidence="1">
    <location>
        <begin position="162"/>
        <end position="178"/>
    </location>
</feature>
<feature type="transmembrane region" description="Helical" evidence="1">
    <location>
        <begin position="457"/>
        <end position="476"/>
    </location>
</feature>
<feature type="transmembrane region" description="Helical" evidence="1">
    <location>
        <begin position="184"/>
        <end position="217"/>
    </location>
</feature>
<keyword evidence="1" id="KW-0812">Transmembrane</keyword>